<dbReference type="GO" id="GO:0005634">
    <property type="term" value="C:nucleus"/>
    <property type="evidence" value="ECO:0007669"/>
    <property type="project" value="UniProtKB-SubCell"/>
</dbReference>
<dbReference type="InterPro" id="IPR003106">
    <property type="entry name" value="Leu_zip_homeo"/>
</dbReference>
<evidence type="ECO:0000256" key="3">
    <source>
        <dbReference type="ARBA" id="ARBA00023125"/>
    </source>
</evidence>
<dbReference type="InterPro" id="IPR017970">
    <property type="entry name" value="Homeobox_CS"/>
</dbReference>
<dbReference type="AlphaFoldDB" id="A0AA38G1Y4"/>
<evidence type="ECO:0000256" key="7">
    <source>
        <dbReference type="ARBA" id="ARBA00025748"/>
    </source>
</evidence>
<dbReference type="Pfam" id="PF02183">
    <property type="entry name" value="HALZ"/>
    <property type="match status" value="1"/>
</dbReference>
<dbReference type="InterPro" id="IPR045224">
    <property type="entry name" value="HDZip_class_I_plant"/>
</dbReference>
<dbReference type="PRINTS" id="PR00031">
    <property type="entry name" value="HTHREPRESSR"/>
</dbReference>
<protein>
    <recommendedName>
        <fullName evidence="11">Homeobox domain-containing protein</fullName>
    </recommendedName>
</protein>
<gene>
    <name evidence="12" type="ORF">KI387_022952</name>
</gene>
<accession>A0AA38G1Y4</accession>
<dbReference type="GO" id="GO:0000976">
    <property type="term" value="F:transcription cis-regulatory region binding"/>
    <property type="evidence" value="ECO:0007669"/>
    <property type="project" value="UniProtKB-ARBA"/>
</dbReference>
<dbReference type="InterPro" id="IPR009057">
    <property type="entry name" value="Homeodomain-like_sf"/>
</dbReference>
<evidence type="ECO:0000256" key="6">
    <source>
        <dbReference type="ARBA" id="ARBA00023242"/>
    </source>
</evidence>
<keyword evidence="3 8" id="KW-0238">DNA-binding</keyword>
<keyword evidence="5" id="KW-0804">Transcription</keyword>
<evidence type="ECO:0000256" key="1">
    <source>
        <dbReference type="ARBA" id="ARBA00004123"/>
    </source>
</evidence>
<dbReference type="SMART" id="SM00389">
    <property type="entry name" value="HOX"/>
    <property type="match status" value="1"/>
</dbReference>
<evidence type="ECO:0000256" key="5">
    <source>
        <dbReference type="ARBA" id="ARBA00023163"/>
    </source>
</evidence>
<dbReference type="PANTHER" id="PTHR24326">
    <property type="entry name" value="HOMEOBOX-LEUCINE ZIPPER PROTEIN"/>
    <property type="match status" value="1"/>
</dbReference>
<organism evidence="12 13">
    <name type="scientific">Taxus chinensis</name>
    <name type="common">Chinese yew</name>
    <name type="synonym">Taxus wallichiana var. chinensis</name>
    <dbReference type="NCBI Taxonomy" id="29808"/>
    <lineage>
        <taxon>Eukaryota</taxon>
        <taxon>Viridiplantae</taxon>
        <taxon>Streptophyta</taxon>
        <taxon>Embryophyta</taxon>
        <taxon>Tracheophyta</taxon>
        <taxon>Spermatophyta</taxon>
        <taxon>Pinopsida</taxon>
        <taxon>Pinidae</taxon>
        <taxon>Conifers II</taxon>
        <taxon>Cupressales</taxon>
        <taxon>Taxaceae</taxon>
        <taxon>Taxus</taxon>
    </lineage>
</organism>
<keyword evidence="4 8" id="KW-0371">Homeobox</keyword>
<feature type="domain" description="Homeobox" evidence="11">
    <location>
        <begin position="44"/>
        <end position="104"/>
    </location>
</feature>
<comment type="similarity">
    <text evidence="7">Belongs to the HD-ZIP homeobox family. Class I subfamily.</text>
</comment>
<keyword evidence="10" id="KW-0175">Coiled coil</keyword>
<dbReference type="SUPFAM" id="SSF46689">
    <property type="entry name" value="Homeodomain-like"/>
    <property type="match status" value="1"/>
</dbReference>
<sequence>MSFTFGNSDEFLLRKPANMQPFYEVYYEIVDDSAIIREQEEEGEEQRERKRRLSVEQVAYLERSFEKGSKLDPERKMQLASELGLKPRQVAVWYQNRRARWKTKQMEKDYDILRERYDAVALEKHKLESEVTRLRKEIQQLKARLEDNLSKNNKQIDDTAIISEEFYDDFTVLDDYPGTENSYEFN</sequence>
<evidence type="ECO:0000313" key="13">
    <source>
        <dbReference type="Proteomes" id="UP000824469"/>
    </source>
</evidence>
<evidence type="ECO:0000313" key="12">
    <source>
        <dbReference type="EMBL" id="KAH9314325.1"/>
    </source>
</evidence>
<comment type="caution">
    <text evidence="12">The sequence shown here is derived from an EMBL/GenBank/DDBJ whole genome shotgun (WGS) entry which is preliminary data.</text>
</comment>
<dbReference type="Proteomes" id="UP000824469">
    <property type="component" value="Unassembled WGS sequence"/>
</dbReference>
<reference evidence="12 13" key="1">
    <citation type="journal article" date="2021" name="Nat. Plants">
        <title>The Taxus genome provides insights into paclitaxel biosynthesis.</title>
        <authorList>
            <person name="Xiong X."/>
            <person name="Gou J."/>
            <person name="Liao Q."/>
            <person name="Li Y."/>
            <person name="Zhou Q."/>
            <person name="Bi G."/>
            <person name="Li C."/>
            <person name="Du R."/>
            <person name="Wang X."/>
            <person name="Sun T."/>
            <person name="Guo L."/>
            <person name="Liang H."/>
            <person name="Lu P."/>
            <person name="Wu Y."/>
            <person name="Zhang Z."/>
            <person name="Ro D.K."/>
            <person name="Shang Y."/>
            <person name="Huang S."/>
            <person name="Yan J."/>
        </authorList>
    </citation>
    <scope>NUCLEOTIDE SEQUENCE [LARGE SCALE GENOMIC DNA]</scope>
    <source>
        <strain evidence="12">Ta-2019</strain>
    </source>
</reference>
<dbReference type="PROSITE" id="PS00027">
    <property type="entry name" value="HOMEOBOX_1"/>
    <property type="match status" value="1"/>
</dbReference>
<dbReference type="CDD" id="cd00086">
    <property type="entry name" value="homeodomain"/>
    <property type="match status" value="1"/>
</dbReference>
<evidence type="ECO:0000256" key="8">
    <source>
        <dbReference type="PROSITE-ProRule" id="PRU00108"/>
    </source>
</evidence>
<feature type="non-terminal residue" evidence="12">
    <location>
        <position position="1"/>
    </location>
</feature>
<evidence type="ECO:0000259" key="11">
    <source>
        <dbReference type="PROSITE" id="PS50071"/>
    </source>
</evidence>
<dbReference type="Pfam" id="PF00046">
    <property type="entry name" value="Homeodomain"/>
    <property type="match status" value="1"/>
</dbReference>
<evidence type="ECO:0000256" key="9">
    <source>
        <dbReference type="RuleBase" id="RU000682"/>
    </source>
</evidence>
<dbReference type="GO" id="GO:0000981">
    <property type="term" value="F:DNA-binding transcription factor activity, RNA polymerase II-specific"/>
    <property type="evidence" value="ECO:0007669"/>
    <property type="project" value="InterPro"/>
</dbReference>
<dbReference type="FunFam" id="1.10.10.60:FF:000144">
    <property type="entry name" value="homeobox-leucine zipper protein ATHB-6-like"/>
    <property type="match status" value="1"/>
</dbReference>
<keyword evidence="6 8" id="KW-0539">Nucleus</keyword>
<dbReference type="GO" id="GO:0045893">
    <property type="term" value="P:positive regulation of DNA-templated transcription"/>
    <property type="evidence" value="ECO:0007669"/>
    <property type="project" value="TreeGrafter"/>
</dbReference>
<comment type="subcellular location">
    <subcellularLocation>
        <location evidence="1 8 9">Nucleus</location>
    </subcellularLocation>
</comment>
<dbReference type="Gene3D" id="1.10.10.60">
    <property type="entry name" value="Homeodomain-like"/>
    <property type="match status" value="1"/>
</dbReference>
<name>A0AA38G1Y4_TAXCH</name>
<feature type="DNA-binding region" description="Homeobox" evidence="8">
    <location>
        <begin position="46"/>
        <end position="105"/>
    </location>
</feature>
<dbReference type="InterPro" id="IPR001356">
    <property type="entry name" value="HD"/>
</dbReference>
<dbReference type="EMBL" id="JAHRHJ020000005">
    <property type="protein sequence ID" value="KAH9314325.1"/>
    <property type="molecule type" value="Genomic_DNA"/>
</dbReference>
<evidence type="ECO:0000256" key="4">
    <source>
        <dbReference type="ARBA" id="ARBA00023155"/>
    </source>
</evidence>
<keyword evidence="13" id="KW-1185">Reference proteome</keyword>
<keyword evidence="2" id="KW-0805">Transcription regulation</keyword>
<proteinExistence type="inferred from homology"/>
<dbReference type="InterPro" id="IPR000047">
    <property type="entry name" value="HTH_motif"/>
</dbReference>
<evidence type="ECO:0000256" key="2">
    <source>
        <dbReference type="ARBA" id="ARBA00023015"/>
    </source>
</evidence>
<evidence type="ECO:0000256" key="10">
    <source>
        <dbReference type="SAM" id="Coils"/>
    </source>
</evidence>
<feature type="coiled-coil region" evidence="10">
    <location>
        <begin position="110"/>
        <end position="155"/>
    </location>
</feature>
<dbReference type="PROSITE" id="PS50071">
    <property type="entry name" value="HOMEOBOX_2"/>
    <property type="match status" value="1"/>
</dbReference>
<dbReference type="PANTHER" id="PTHR24326:SF591">
    <property type="entry name" value="HOMEOBOX-LEUCINE ZIPPER PROTEIN ATHB-51-RELATED"/>
    <property type="match status" value="1"/>
</dbReference>